<proteinExistence type="predicted"/>
<dbReference type="AlphaFoldDB" id="A0A1H4D168"/>
<protein>
    <submittedName>
        <fullName evidence="1">Uncharacterized protein</fullName>
    </submittedName>
</protein>
<evidence type="ECO:0000313" key="1">
    <source>
        <dbReference type="EMBL" id="SEA66464.1"/>
    </source>
</evidence>
<name>A0A1H4D168_BIZPA</name>
<sequence>MHLIQVSNLKRLDTNLSINHKEISTIYSCMKKTTK</sequence>
<keyword evidence="2" id="KW-1185">Reference proteome</keyword>
<dbReference type="EMBL" id="FNQK01000023">
    <property type="protein sequence ID" value="SEA66464.1"/>
    <property type="molecule type" value="Genomic_DNA"/>
</dbReference>
<organism evidence="1 2">
    <name type="scientific">Bizionia paragorgiae</name>
    <dbReference type="NCBI Taxonomy" id="283786"/>
    <lineage>
        <taxon>Bacteria</taxon>
        <taxon>Pseudomonadati</taxon>
        <taxon>Bacteroidota</taxon>
        <taxon>Flavobacteriia</taxon>
        <taxon>Flavobacteriales</taxon>
        <taxon>Flavobacteriaceae</taxon>
        <taxon>Bizionia</taxon>
    </lineage>
</organism>
<reference evidence="1 2" key="1">
    <citation type="submission" date="2016-10" db="EMBL/GenBank/DDBJ databases">
        <authorList>
            <person name="de Groot N.N."/>
        </authorList>
    </citation>
    <scope>NUCLEOTIDE SEQUENCE [LARGE SCALE GENOMIC DNA]</scope>
    <source>
        <strain evidence="1 2">DSM 23842</strain>
    </source>
</reference>
<accession>A0A1H4D168</accession>
<evidence type="ECO:0000313" key="2">
    <source>
        <dbReference type="Proteomes" id="UP000198846"/>
    </source>
</evidence>
<dbReference type="Proteomes" id="UP000198846">
    <property type="component" value="Unassembled WGS sequence"/>
</dbReference>
<gene>
    <name evidence="1" type="ORF">SAMN04487990_12348</name>
</gene>